<accession>A0A6N3FUI6</accession>
<dbReference type="EMBL" id="CACRUT010000023">
    <property type="protein sequence ID" value="VYU55526.1"/>
    <property type="molecule type" value="Genomic_DNA"/>
</dbReference>
<dbReference type="Pfam" id="PF14281">
    <property type="entry name" value="PDDEXK_4"/>
    <property type="match status" value="1"/>
</dbReference>
<dbReference type="InterPro" id="IPR029470">
    <property type="entry name" value="PDDEXK_4"/>
</dbReference>
<sequence length="201" mass="23896">MNDFLLMKDSSEGDKGKEAMLDFVLSWTLRVASDAYPYKEVKQTLHKACRRILFKLIFGLKRYEEIERKQCQVCSVQVWKQWNNIDLHANVTLRIDGGEPEYHVIVVENKIYTPLRDNQLGRYKEIILNTYKGGAYEKHIHFRVITGFNEECRKDEFDKIKKECEANGWDCIPILDLQPNNILEEEKPDSDIFDEFWLKEW</sequence>
<organism evidence="1">
    <name type="scientific">Paraprevotella clara</name>
    <dbReference type="NCBI Taxonomy" id="454154"/>
    <lineage>
        <taxon>Bacteria</taxon>
        <taxon>Pseudomonadati</taxon>
        <taxon>Bacteroidota</taxon>
        <taxon>Bacteroidia</taxon>
        <taxon>Bacteroidales</taxon>
        <taxon>Prevotellaceae</taxon>
        <taxon>Paraprevotella</taxon>
    </lineage>
</organism>
<dbReference type="AlphaFoldDB" id="A0A6N3FUI6"/>
<reference evidence="1" key="1">
    <citation type="submission" date="2019-11" db="EMBL/GenBank/DDBJ databases">
        <authorList>
            <person name="Feng L."/>
        </authorList>
    </citation>
    <scope>NUCLEOTIDE SEQUENCE</scope>
    <source>
        <strain evidence="1">PclaraLFYP37</strain>
    </source>
</reference>
<protein>
    <recommendedName>
        <fullName evidence="2">PD-(D/E)XK nuclease superfamily protein</fullName>
    </recommendedName>
</protein>
<proteinExistence type="predicted"/>
<name>A0A6N3FUI6_9BACT</name>
<evidence type="ECO:0008006" key="2">
    <source>
        <dbReference type="Google" id="ProtNLM"/>
    </source>
</evidence>
<dbReference type="RefSeq" id="WP_412442391.1">
    <property type="nucleotide sequence ID" value="NZ_CACRUT010000023.1"/>
</dbReference>
<evidence type="ECO:0000313" key="1">
    <source>
        <dbReference type="EMBL" id="VYU55526.1"/>
    </source>
</evidence>
<gene>
    <name evidence="1" type="ORF">PCLFYP37_00219</name>
</gene>